<evidence type="ECO:0000259" key="4">
    <source>
        <dbReference type="PROSITE" id="PS51462"/>
    </source>
</evidence>
<dbReference type="PANTHER" id="PTHR43046">
    <property type="entry name" value="GDP-MANNOSE MANNOSYL HYDROLASE"/>
    <property type="match status" value="1"/>
</dbReference>
<dbReference type="PROSITE" id="PS00893">
    <property type="entry name" value="NUDIX_BOX"/>
    <property type="match status" value="1"/>
</dbReference>
<dbReference type="Pfam" id="PF00293">
    <property type="entry name" value="NUDIX"/>
    <property type="match status" value="1"/>
</dbReference>
<evidence type="ECO:0000313" key="5">
    <source>
        <dbReference type="EMBL" id="PZX04780.1"/>
    </source>
</evidence>
<dbReference type="Proteomes" id="UP000248646">
    <property type="component" value="Unassembled WGS sequence"/>
</dbReference>
<accession>A0A2W7MFG4</accession>
<name>A0A2W7MFG4_9BACI</name>
<dbReference type="EMBL" id="QKZI01000003">
    <property type="protein sequence ID" value="PZX04780.1"/>
    <property type="molecule type" value="Genomic_DNA"/>
</dbReference>
<dbReference type="RefSeq" id="WP_111439443.1">
    <property type="nucleotide sequence ID" value="NZ_QKZI01000003.1"/>
</dbReference>
<dbReference type="InterPro" id="IPR020084">
    <property type="entry name" value="NUDIX_hydrolase_CS"/>
</dbReference>
<evidence type="ECO:0000313" key="6">
    <source>
        <dbReference type="Proteomes" id="UP000248646"/>
    </source>
</evidence>
<dbReference type="InterPro" id="IPR020476">
    <property type="entry name" value="Nudix_hydrolase"/>
</dbReference>
<feature type="domain" description="Nudix hydrolase" evidence="4">
    <location>
        <begin position="8"/>
        <end position="137"/>
    </location>
</feature>
<evidence type="ECO:0000256" key="1">
    <source>
        <dbReference type="ARBA" id="ARBA00001946"/>
    </source>
</evidence>
<evidence type="ECO:0000256" key="3">
    <source>
        <dbReference type="RuleBase" id="RU003476"/>
    </source>
</evidence>
<organism evidence="5 6">
    <name type="scientific">Psychrobacillus insolitus</name>
    <dbReference type="NCBI Taxonomy" id="1461"/>
    <lineage>
        <taxon>Bacteria</taxon>
        <taxon>Bacillati</taxon>
        <taxon>Bacillota</taxon>
        <taxon>Bacilli</taxon>
        <taxon>Bacillales</taxon>
        <taxon>Bacillaceae</taxon>
        <taxon>Psychrobacillus</taxon>
    </lineage>
</organism>
<evidence type="ECO:0000256" key="2">
    <source>
        <dbReference type="ARBA" id="ARBA00022801"/>
    </source>
</evidence>
<dbReference type="AlphaFoldDB" id="A0A2W7MFG4"/>
<comment type="similarity">
    <text evidence="3">Belongs to the Nudix hydrolase family.</text>
</comment>
<sequence>MAREDRGNVWLGVAGVVVNHLGEWLVVMKRYGGLHAKWSFPAGFVSRDETIDQAILREVKEETGVACTLIQMIGFRSGVIANKISDNMAIFLLQPVEENPILQAQLSELYEVAWKHPRDLIIDPTSSAMIHELATHTLENGFDTIDGINPGDVFGYTSFKVFITKTR</sequence>
<proteinExistence type="inferred from homology"/>
<dbReference type="PANTHER" id="PTHR43046:SF2">
    <property type="entry name" value="8-OXO-DGTP DIPHOSPHATASE-RELATED"/>
    <property type="match status" value="1"/>
</dbReference>
<keyword evidence="6" id="KW-1185">Reference proteome</keyword>
<gene>
    <name evidence="5" type="ORF">C7437_10327</name>
</gene>
<dbReference type="Gene3D" id="3.90.79.10">
    <property type="entry name" value="Nucleoside Triphosphate Pyrophosphohydrolase"/>
    <property type="match status" value="1"/>
</dbReference>
<dbReference type="OrthoDB" id="9786141at2"/>
<comment type="caution">
    <text evidence="5">The sequence shown here is derived from an EMBL/GenBank/DDBJ whole genome shotgun (WGS) entry which is preliminary data.</text>
</comment>
<protein>
    <submittedName>
        <fullName evidence="5">ADP-ribose pyrophosphatase YjhB (NUDIX family)</fullName>
    </submittedName>
</protein>
<dbReference type="InterPro" id="IPR000086">
    <property type="entry name" value="NUDIX_hydrolase_dom"/>
</dbReference>
<comment type="cofactor">
    <cofactor evidence="1">
        <name>Mg(2+)</name>
        <dbReference type="ChEBI" id="CHEBI:18420"/>
    </cofactor>
</comment>
<dbReference type="SUPFAM" id="SSF55811">
    <property type="entry name" value="Nudix"/>
    <property type="match status" value="1"/>
</dbReference>
<keyword evidence="2 3" id="KW-0378">Hydrolase</keyword>
<dbReference type="PROSITE" id="PS51462">
    <property type="entry name" value="NUDIX"/>
    <property type="match status" value="1"/>
</dbReference>
<dbReference type="InterPro" id="IPR015797">
    <property type="entry name" value="NUDIX_hydrolase-like_dom_sf"/>
</dbReference>
<dbReference type="PRINTS" id="PR00502">
    <property type="entry name" value="NUDIXFAMILY"/>
</dbReference>
<reference evidence="5 6" key="1">
    <citation type="submission" date="2018-06" db="EMBL/GenBank/DDBJ databases">
        <title>Genomic Encyclopedia of Type Strains, Phase IV (KMG-IV): sequencing the most valuable type-strain genomes for metagenomic binning, comparative biology and taxonomic classification.</title>
        <authorList>
            <person name="Goeker M."/>
        </authorList>
    </citation>
    <scope>NUCLEOTIDE SEQUENCE [LARGE SCALE GENOMIC DNA]</scope>
    <source>
        <strain evidence="5 6">DSM 5</strain>
    </source>
</reference>
<dbReference type="GO" id="GO:0016787">
    <property type="term" value="F:hydrolase activity"/>
    <property type="evidence" value="ECO:0007669"/>
    <property type="project" value="UniProtKB-KW"/>
</dbReference>